<feature type="non-terminal residue" evidence="1">
    <location>
        <position position="56"/>
    </location>
</feature>
<evidence type="ECO:0000313" key="2">
    <source>
        <dbReference type="Proteomes" id="UP000595437"/>
    </source>
</evidence>
<protein>
    <submittedName>
        <fullName evidence="1">Uncharacterized protein</fullName>
    </submittedName>
</protein>
<proteinExistence type="predicted"/>
<organism evidence="1 2">
    <name type="scientific">Caligus rogercresseyi</name>
    <name type="common">Sea louse</name>
    <dbReference type="NCBI Taxonomy" id="217165"/>
    <lineage>
        <taxon>Eukaryota</taxon>
        <taxon>Metazoa</taxon>
        <taxon>Ecdysozoa</taxon>
        <taxon>Arthropoda</taxon>
        <taxon>Crustacea</taxon>
        <taxon>Multicrustacea</taxon>
        <taxon>Hexanauplia</taxon>
        <taxon>Copepoda</taxon>
        <taxon>Siphonostomatoida</taxon>
        <taxon>Caligidae</taxon>
        <taxon>Caligus</taxon>
    </lineage>
</organism>
<gene>
    <name evidence="1" type="ORF">FKW44_024157</name>
</gene>
<reference evidence="2" key="1">
    <citation type="submission" date="2021-01" db="EMBL/GenBank/DDBJ databases">
        <title>Caligus Genome Assembly.</title>
        <authorList>
            <person name="Gallardo-Escarate C."/>
        </authorList>
    </citation>
    <scope>NUCLEOTIDE SEQUENCE [LARGE SCALE GENOMIC DNA]</scope>
</reference>
<sequence>MALKDSVNQLCDVMSIQEHVQGLQEEFEAVINAGDDGYIDNLAGAMMLKLIGKLDN</sequence>
<keyword evidence="2" id="KW-1185">Reference proteome</keyword>
<dbReference type="Proteomes" id="UP000595437">
    <property type="component" value="Chromosome 19"/>
</dbReference>
<dbReference type="AlphaFoldDB" id="A0A7T8GMD7"/>
<dbReference type="EMBL" id="CP045908">
    <property type="protein sequence ID" value="QQP32957.1"/>
    <property type="molecule type" value="Genomic_DNA"/>
</dbReference>
<accession>A0A7T8GMD7</accession>
<evidence type="ECO:0000313" key="1">
    <source>
        <dbReference type="EMBL" id="QQP32957.1"/>
    </source>
</evidence>
<name>A0A7T8GMD7_CALRO</name>